<dbReference type="EMBL" id="HADW01014422">
    <property type="protein sequence ID" value="SBP15822.1"/>
    <property type="molecule type" value="Transcribed_RNA"/>
</dbReference>
<sequence>SNWKRVLFDGSCDGKSVYTDQIKSLGIYVGSVIEVYLFIIYPLHIPNITRYLFRFKVLFNV</sequence>
<reference evidence="2" key="1">
    <citation type="submission" date="2016-05" db="EMBL/GenBank/DDBJ databases">
        <authorList>
            <person name="Lavstsen T."/>
            <person name="Jespersen J.S."/>
        </authorList>
    </citation>
    <scope>NUCLEOTIDE SEQUENCE</scope>
    <source>
        <tissue evidence="2">Brain</tissue>
    </source>
</reference>
<evidence type="ECO:0000256" key="1">
    <source>
        <dbReference type="SAM" id="Phobius"/>
    </source>
</evidence>
<feature type="transmembrane region" description="Helical" evidence="1">
    <location>
        <begin position="25"/>
        <end position="44"/>
    </location>
</feature>
<keyword evidence="1" id="KW-0812">Transmembrane</keyword>
<evidence type="ECO:0000313" key="2">
    <source>
        <dbReference type="EMBL" id="SBP15822.1"/>
    </source>
</evidence>
<name>A0A1A7XCK4_9TELE</name>
<keyword evidence="1" id="KW-0472">Membrane</keyword>
<feature type="non-terminal residue" evidence="2">
    <location>
        <position position="61"/>
    </location>
</feature>
<proteinExistence type="predicted"/>
<keyword evidence="1" id="KW-1133">Transmembrane helix</keyword>
<accession>A0A1A7XCK4</accession>
<gene>
    <name evidence="2" type="primary">ACAD11</name>
</gene>
<organism evidence="2">
    <name type="scientific">Iconisemion striatum</name>
    <dbReference type="NCBI Taxonomy" id="60296"/>
    <lineage>
        <taxon>Eukaryota</taxon>
        <taxon>Metazoa</taxon>
        <taxon>Chordata</taxon>
        <taxon>Craniata</taxon>
        <taxon>Vertebrata</taxon>
        <taxon>Euteleostomi</taxon>
        <taxon>Actinopterygii</taxon>
        <taxon>Neopterygii</taxon>
        <taxon>Teleostei</taxon>
        <taxon>Neoteleostei</taxon>
        <taxon>Acanthomorphata</taxon>
        <taxon>Ovalentaria</taxon>
        <taxon>Atherinomorphae</taxon>
        <taxon>Cyprinodontiformes</taxon>
        <taxon>Nothobranchiidae</taxon>
        <taxon>Iconisemion</taxon>
    </lineage>
</organism>
<reference evidence="2" key="2">
    <citation type="submission" date="2016-06" db="EMBL/GenBank/DDBJ databases">
        <title>The genome of a short-lived fish provides insights into sex chromosome evolution and the genetic control of aging.</title>
        <authorList>
            <person name="Reichwald K."/>
            <person name="Felder M."/>
            <person name="Petzold A."/>
            <person name="Koch P."/>
            <person name="Groth M."/>
            <person name="Platzer M."/>
        </authorList>
    </citation>
    <scope>NUCLEOTIDE SEQUENCE</scope>
    <source>
        <tissue evidence="2">Brain</tissue>
    </source>
</reference>
<protein>
    <submittedName>
        <fullName evidence="2">Acyl-Coenzyme A dehydrogenase family, member 11</fullName>
    </submittedName>
</protein>
<feature type="non-terminal residue" evidence="2">
    <location>
        <position position="1"/>
    </location>
</feature>
<dbReference type="AlphaFoldDB" id="A0A1A7XCK4"/>